<dbReference type="Proteomes" id="UP000093757">
    <property type="component" value="Unassembled WGS sequence"/>
</dbReference>
<dbReference type="GO" id="GO:0016787">
    <property type="term" value="F:hydrolase activity"/>
    <property type="evidence" value="ECO:0007669"/>
    <property type="project" value="UniProtKB-KW"/>
</dbReference>
<dbReference type="OrthoDB" id="4624917at2"/>
<dbReference type="Gene3D" id="3.40.50.1820">
    <property type="entry name" value="alpha/beta hydrolase"/>
    <property type="match status" value="1"/>
</dbReference>
<dbReference type="SUPFAM" id="SSF53474">
    <property type="entry name" value="alpha/beta-Hydrolases"/>
    <property type="match status" value="1"/>
</dbReference>
<keyword evidence="1" id="KW-0378">Hydrolase</keyword>
<sequence>MRVLTAIDGSQVPVTVSGPVKGRVVIIFEQAPCNGQYYDIVRERLHVAAFRTVVIPAHPGLTSKSIVGFLNQLKIAGGLLVADAAIGELAWDLAATFRDRFTGLVVIDSGHPRVPDVHGVIRDKDCPAVELDTTVLVSTRAAQTVARASRRYVHADFRLVELAGPRKSRHFTAQLATEIVVRALSR</sequence>
<dbReference type="AlphaFoldDB" id="A0A1A6B8Y0"/>
<protein>
    <submittedName>
        <fullName evidence="1">Alpha/beta hydrolase</fullName>
    </submittedName>
</protein>
<accession>A0A1A6B8Y0</accession>
<comment type="caution">
    <text evidence="1">The sequence shown here is derived from an EMBL/GenBank/DDBJ whole genome shotgun (WGS) entry which is preliminary data.</text>
</comment>
<name>A0A1A6B8Y0_MYCGO</name>
<proteinExistence type="predicted"/>
<organism evidence="1 2">
    <name type="scientific">Mycobacterium gordonae</name>
    <dbReference type="NCBI Taxonomy" id="1778"/>
    <lineage>
        <taxon>Bacteria</taxon>
        <taxon>Bacillati</taxon>
        <taxon>Actinomycetota</taxon>
        <taxon>Actinomycetes</taxon>
        <taxon>Mycobacteriales</taxon>
        <taxon>Mycobacteriaceae</taxon>
        <taxon>Mycobacterium</taxon>
    </lineage>
</organism>
<dbReference type="InterPro" id="IPR029058">
    <property type="entry name" value="AB_hydrolase_fold"/>
</dbReference>
<evidence type="ECO:0000313" key="2">
    <source>
        <dbReference type="Proteomes" id="UP000093757"/>
    </source>
</evidence>
<gene>
    <name evidence="1" type="ORF">A9W98_33770</name>
</gene>
<dbReference type="EMBL" id="MAEM01000507">
    <property type="protein sequence ID" value="OBR98740.1"/>
    <property type="molecule type" value="Genomic_DNA"/>
</dbReference>
<reference evidence="1 2" key="1">
    <citation type="submission" date="2016-06" db="EMBL/GenBank/DDBJ databases">
        <authorList>
            <person name="Kjaerup R.B."/>
            <person name="Dalgaard T.S."/>
            <person name="Juul-Madsen H.R."/>
        </authorList>
    </citation>
    <scope>NUCLEOTIDE SEQUENCE [LARGE SCALE GENOMIC DNA]</scope>
    <source>
        <strain evidence="1 2">1245752.6</strain>
    </source>
</reference>
<evidence type="ECO:0000313" key="1">
    <source>
        <dbReference type="EMBL" id="OBR98740.1"/>
    </source>
</evidence>